<sequence length="538" mass="57026">MLRLLGCALLLASAPALAIDLVLHNGKVWTGDPTRPTASAVAIDDGRITAVGNDADILALADAGARRIDLAGRRVVPGINDAHVHLGAWWQSSYLALPSPDPDRAELEDALGAQPKDGDGWLSASIGAKVLEDPGFTIASLDALQPTRPVILMAMTGHGTMVNSAARRALGIDPGAPVPGGWYGKDADGNFDGRLYEYAQWRMRATQPPLPDAAEVTAIQAHAREALEAGTTSLQVMTMLPAERFVALWQQSGMPQRLRLIRLPIPAAFGDPVDGAGLPREVAGSPRIRVSGTKWILDGTPLEHGAALRSPYPGTNTSGHLNFDEPQIEQLLREIIARDDQPLLHVSGDATAAAVLDAMAAVAPAEAWRKRRLRMEHGDGLRGDLVARARDYGVVVVQNPSHFALAPNAFIAGNLLSGFLDAGIPLALGSDGPPNPWLNMMWAVQVPYGSPRQALDREQVLRAYTAGSAYAEFAEDTKGRLAPGYVADLAVLSQDVLDDAVPVEALPATTSLLTVIDGEIAWRDPAFGTETAETAAAR</sequence>
<dbReference type="InterPro" id="IPR013108">
    <property type="entry name" value="Amidohydro_3"/>
</dbReference>
<dbReference type="EMBL" id="JBHRYA010000001">
    <property type="protein sequence ID" value="MFC3714840.1"/>
    <property type="molecule type" value="Genomic_DNA"/>
</dbReference>
<name>A0ABV7XF78_9GAMM</name>
<dbReference type="Pfam" id="PF07969">
    <property type="entry name" value="Amidohydro_3"/>
    <property type="match status" value="1"/>
</dbReference>
<evidence type="ECO:0000259" key="2">
    <source>
        <dbReference type="Pfam" id="PF07969"/>
    </source>
</evidence>
<dbReference type="PANTHER" id="PTHR22642:SF2">
    <property type="entry name" value="PROTEIN LONG AFTER FAR-RED 3"/>
    <property type="match status" value="1"/>
</dbReference>
<keyword evidence="1" id="KW-0732">Signal</keyword>
<dbReference type="PANTHER" id="PTHR22642">
    <property type="entry name" value="IMIDAZOLONEPROPIONASE"/>
    <property type="match status" value="1"/>
</dbReference>
<reference evidence="4" key="1">
    <citation type="journal article" date="2019" name="Int. J. Syst. Evol. Microbiol.">
        <title>The Global Catalogue of Microorganisms (GCM) 10K type strain sequencing project: providing services to taxonomists for standard genome sequencing and annotation.</title>
        <authorList>
            <consortium name="The Broad Institute Genomics Platform"/>
            <consortium name="The Broad Institute Genome Sequencing Center for Infectious Disease"/>
            <person name="Wu L."/>
            <person name="Ma J."/>
        </authorList>
    </citation>
    <scope>NUCLEOTIDE SEQUENCE [LARGE SCALE GENOMIC DNA]</scope>
    <source>
        <strain evidence="4">KCTC 42441</strain>
    </source>
</reference>
<dbReference type="RefSeq" id="WP_386741803.1">
    <property type="nucleotide sequence ID" value="NZ_JBHRYA010000001.1"/>
</dbReference>
<accession>A0ABV7XF78</accession>
<feature type="chain" id="PRO_5045809422" evidence="1">
    <location>
        <begin position="19"/>
        <end position="538"/>
    </location>
</feature>
<evidence type="ECO:0000256" key="1">
    <source>
        <dbReference type="SAM" id="SignalP"/>
    </source>
</evidence>
<dbReference type="Gene3D" id="3.10.310.70">
    <property type="match status" value="1"/>
</dbReference>
<evidence type="ECO:0000313" key="4">
    <source>
        <dbReference type="Proteomes" id="UP001595705"/>
    </source>
</evidence>
<dbReference type="SUPFAM" id="SSF51556">
    <property type="entry name" value="Metallo-dependent hydrolases"/>
    <property type="match status" value="1"/>
</dbReference>
<dbReference type="Gene3D" id="2.30.40.10">
    <property type="entry name" value="Urease, subunit C, domain 1"/>
    <property type="match status" value="1"/>
</dbReference>
<feature type="signal peptide" evidence="1">
    <location>
        <begin position="1"/>
        <end position="18"/>
    </location>
</feature>
<protein>
    <submittedName>
        <fullName evidence="3">Amidohydrolase</fullName>
        <ecNumber evidence="3">3.5.-.-</ecNumber>
    </submittedName>
</protein>
<evidence type="ECO:0000313" key="3">
    <source>
        <dbReference type="EMBL" id="MFC3714840.1"/>
    </source>
</evidence>
<dbReference type="GO" id="GO:0016787">
    <property type="term" value="F:hydrolase activity"/>
    <property type="evidence" value="ECO:0007669"/>
    <property type="project" value="UniProtKB-KW"/>
</dbReference>
<dbReference type="InterPro" id="IPR011059">
    <property type="entry name" value="Metal-dep_hydrolase_composite"/>
</dbReference>
<dbReference type="InterPro" id="IPR032466">
    <property type="entry name" value="Metal_Hydrolase"/>
</dbReference>
<feature type="domain" description="Amidohydrolase 3" evidence="2">
    <location>
        <begin position="68"/>
        <end position="520"/>
    </location>
</feature>
<proteinExistence type="predicted"/>
<organism evidence="3 4">
    <name type="scientific">Luteimonas soli</name>
    <dbReference type="NCBI Taxonomy" id="1648966"/>
    <lineage>
        <taxon>Bacteria</taxon>
        <taxon>Pseudomonadati</taxon>
        <taxon>Pseudomonadota</taxon>
        <taxon>Gammaproteobacteria</taxon>
        <taxon>Lysobacterales</taxon>
        <taxon>Lysobacteraceae</taxon>
        <taxon>Luteimonas</taxon>
    </lineage>
</organism>
<keyword evidence="3" id="KW-0378">Hydrolase</keyword>
<keyword evidence="4" id="KW-1185">Reference proteome</keyword>
<dbReference type="Gene3D" id="3.20.20.140">
    <property type="entry name" value="Metal-dependent hydrolases"/>
    <property type="match status" value="1"/>
</dbReference>
<dbReference type="SUPFAM" id="SSF51338">
    <property type="entry name" value="Composite domain of metallo-dependent hydrolases"/>
    <property type="match status" value="1"/>
</dbReference>
<dbReference type="EC" id="3.5.-.-" evidence="3"/>
<comment type="caution">
    <text evidence="3">The sequence shown here is derived from an EMBL/GenBank/DDBJ whole genome shotgun (WGS) entry which is preliminary data.</text>
</comment>
<dbReference type="Proteomes" id="UP001595705">
    <property type="component" value="Unassembled WGS sequence"/>
</dbReference>
<gene>
    <name evidence="3" type="ORF">ACFONC_01540</name>
</gene>